<feature type="signal peptide" evidence="2">
    <location>
        <begin position="1"/>
        <end position="26"/>
    </location>
</feature>
<dbReference type="InterPro" id="IPR014044">
    <property type="entry name" value="CAP_dom"/>
</dbReference>
<dbReference type="EMBL" id="CP093360">
    <property type="protein sequence ID" value="UQS86120.1"/>
    <property type="molecule type" value="Genomic_DNA"/>
</dbReference>
<feature type="compositionally biased region" description="Polar residues" evidence="1">
    <location>
        <begin position="32"/>
        <end position="45"/>
    </location>
</feature>
<dbReference type="Proteomes" id="UP000831181">
    <property type="component" value="Plasmid p1unnamed"/>
</dbReference>
<evidence type="ECO:0000259" key="3">
    <source>
        <dbReference type="Pfam" id="PF00188"/>
    </source>
</evidence>
<name>A0A976RQQ7_9LACO</name>
<keyword evidence="2" id="KW-0732">Signal</keyword>
<evidence type="ECO:0000313" key="5">
    <source>
        <dbReference type="Proteomes" id="UP000831181"/>
    </source>
</evidence>
<feature type="chain" id="PRO_5037539359" evidence="2">
    <location>
        <begin position="27"/>
        <end position="279"/>
    </location>
</feature>
<sequence>MKKLILFSILLLTLIFFTKSPAVVNADGPNQDDGNQITSTATADNGSDASQNQVSDDNNNSSSNQTDDGDSSDNDQQAQPTKTMVIHYQSIDGKQISNDQTVSTNGDPIYGFAKSIKGYINYYYYPDSISYDSLPTSMTVKYVKNTVPVKQMNQAYLKYLNTYRRKMGLKSFKTAPNLNQRAQVRARELQTKFDHTRPNGTSYNTKNSGYGEVMLSPTLIYSGPGKSLNYKATGQNAARTLLTEDALHRDTLLNKWANYAAVAFYISDNAVTMCGLFKL</sequence>
<feature type="domain" description="SCP" evidence="3">
    <location>
        <begin position="157"/>
        <end position="270"/>
    </location>
</feature>
<keyword evidence="5" id="KW-1185">Reference proteome</keyword>
<dbReference type="SUPFAM" id="SSF55797">
    <property type="entry name" value="PR-1-like"/>
    <property type="match status" value="1"/>
</dbReference>
<proteinExistence type="predicted"/>
<dbReference type="Pfam" id="PF00188">
    <property type="entry name" value="CAP"/>
    <property type="match status" value="1"/>
</dbReference>
<protein>
    <submittedName>
        <fullName evidence="4">CAP domain-containing protein</fullName>
    </submittedName>
</protein>
<dbReference type="AlphaFoldDB" id="A0A976RQQ7"/>
<feature type="compositionally biased region" description="Low complexity" evidence="1">
    <location>
        <begin position="47"/>
        <end position="66"/>
    </location>
</feature>
<gene>
    <name evidence="4" type="ORF">MOO44_00305</name>
</gene>
<evidence type="ECO:0000256" key="2">
    <source>
        <dbReference type="SAM" id="SignalP"/>
    </source>
</evidence>
<dbReference type="InterPro" id="IPR035940">
    <property type="entry name" value="CAP_sf"/>
</dbReference>
<dbReference type="KEGG" id="lbe:MOO44_00305"/>
<evidence type="ECO:0000256" key="1">
    <source>
        <dbReference type="SAM" id="MobiDB-lite"/>
    </source>
</evidence>
<dbReference type="RefSeq" id="WP_260115927.1">
    <property type="nucleotide sequence ID" value="NZ_CP093360.1"/>
</dbReference>
<geneLocation type="plasmid" evidence="4 5">
    <name>p1unnamed</name>
</geneLocation>
<dbReference type="Gene3D" id="3.40.33.10">
    <property type="entry name" value="CAP"/>
    <property type="match status" value="1"/>
</dbReference>
<accession>A0A976RQQ7</accession>
<reference evidence="4" key="1">
    <citation type="journal article" date="2022" name="Int. J. Syst. Evol. Microbiol.">
        <title>Apilactobacillus apisilvae sp. nov., Nicolia spurrieriana gen. nov. sp. nov., Bombilactobacillus folatiphilus sp. nov. and Bombilactobacillus thymidiniphilus sp. nov., four new lactic acid bacterial isolates from stingless bees Tetragonula carbonaria and Austroplebeia australis.</title>
        <authorList>
            <person name="Oliphant S.A."/>
            <person name="Watson-Haigh N.S."/>
            <person name="Sumby K.M."/>
            <person name="Gardner J."/>
            <person name="Groom S."/>
            <person name="Jiranek V."/>
        </authorList>
    </citation>
    <scope>NUCLEOTIDE SEQUENCE</scope>
    <source>
        <strain evidence="4">SGEP1_A5</strain>
    </source>
</reference>
<keyword evidence="4" id="KW-0614">Plasmid</keyword>
<evidence type="ECO:0000313" key="4">
    <source>
        <dbReference type="EMBL" id="UQS86120.1"/>
    </source>
</evidence>
<feature type="region of interest" description="Disordered" evidence="1">
    <location>
        <begin position="27"/>
        <end position="79"/>
    </location>
</feature>
<organism evidence="4 5">
    <name type="scientific">Nicoliella spurrieriana</name>
    <dbReference type="NCBI Taxonomy" id="2925830"/>
    <lineage>
        <taxon>Bacteria</taxon>
        <taxon>Bacillati</taxon>
        <taxon>Bacillota</taxon>
        <taxon>Bacilli</taxon>
        <taxon>Lactobacillales</taxon>
        <taxon>Lactobacillaceae</taxon>
        <taxon>Nicoliella</taxon>
    </lineage>
</organism>